<gene>
    <name evidence="6" type="ORF">EF294_15375</name>
</gene>
<keyword evidence="7" id="KW-1185">Reference proteome</keyword>
<evidence type="ECO:0000256" key="3">
    <source>
        <dbReference type="ARBA" id="ARBA00023163"/>
    </source>
</evidence>
<reference evidence="6 7" key="1">
    <citation type="submission" date="2018-11" db="EMBL/GenBank/DDBJ databases">
        <title>Draft genome sequence of Gordonia sp. RS15-1S isolated from rice stems.</title>
        <authorList>
            <person name="Muangham S."/>
        </authorList>
    </citation>
    <scope>NUCLEOTIDE SEQUENCE [LARGE SCALE GENOMIC DNA]</scope>
    <source>
        <strain evidence="6 7">RS15-1S</strain>
    </source>
</reference>
<keyword evidence="2 4" id="KW-0238">DNA-binding</keyword>
<dbReference type="Pfam" id="PF00440">
    <property type="entry name" value="TetR_N"/>
    <property type="match status" value="1"/>
</dbReference>
<comment type="caution">
    <text evidence="6">The sequence shown here is derived from an EMBL/GenBank/DDBJ whole genome shotgun (WGS) entry which is preliminary data.</text>
</comment>
<organism evidence="6 7">
    <name type="scientific">Gordonia oryzae</name>
    <dbReference type="NCBI Taxonomy" id="2487349"/>
    <lineage>
        <taxon>Bacteria</taxon>
        <taxon>Bacillati</taxon>
        <taxon>Actinomycetota</taxon>
        <taxon>Actinomycetes</taxon>
        <taxon>Mycobacteriales</taxon>
        <taxon>Gordoniaceae</taxon>
        <taxon>Gordonia</taxon>
    </lineage>
</organism>
<dbReference type="OrthoDB" id="8220622at2"/>
<feature type="DNA-binding region" description="H-T-H motif" evidence="4">
    <location>
        <begin position="31"/>
        <end position="50"/>
    </location>
</feature>
<evidence type="ECO:0000256" key="4">
    <source>
        <dbReference type="PROSITE-ProRule" id="PRU00335"/>
    </source>
</evidence>
<dbReference type="Gene3D" id="1.10.357.10">
    <property type="entry name" value="Tetracycline Repressor, domain 2"/>
    <property type="match status" value="1"/>
</dbReference>
<accession>A0A3N4G892</accession>
<name>A0A3N4G892_9ACTN</name>
<evidence type="ECO:0000313" key="7">
    <source>
        <dbReference type="Proteomes" id="UP000267536"/>
    </source>
</evidence>
<feature type="domain" description="HTH tetR-type" evidence="5">
    <location>
        <begin position="8"/>
        <end position="68"/>
    </location>
</feature>
<dbReference type="GO" id="GO:0003700">
    <property type="term" value="F:DNA-binding transcription factor activity"/>
    <property type="evidence" value="ECO:0007669"/>
    <property type="project" value="TreeGrafter"/>
</dbReference>
<dbReference type="PROSITE" id="PS50977">
    <property type="entry name" value="HTH_TETR_2"/>
    <property type="match status" value="1"/>
</dbReference>
<evidence type="ECO:0000256" key="1">
    <source>
        <dbReference type="ARBA" id="ARBA00023015"/>
    </source>
</evidence>
<dbReference type="InterPro" id="IPR001647">
    <property type="entry name" value="HTH_TetR"/>
</dbReference>
<protein>
    <submittedName>
        <fullName evidence="6">TetR/AcrR family transcriptional regulator</fullName>
    </submittedName>
</protein>
<keyword evidence="3" id="KW-0804">Transcription</keyword>
<evidence type="ECO:0000313" key="6">
    <source>
        <dbReference type="EMBL" id="RPA58545.1"/>
    </source>
</evidence>
<sequence>MRGHDKFQARRIELATATLVTLAELGYARTSLREIAQNSAFSHGVLHYYFRDKLDLITEAVKIFEAMCVTRYDDAVASATTASELRHEFSTMFFATLATDSAQHRLWYDLRNQTRFESSLRDEICEIESLRAQMISKVVDRYCELRRTPSQMSPQLAYVTLDGIFQRGLDDLLSGTDTSMTAARALLDEAFDAL</sequence>
<evidence type="ECO:0000259" key="5">
    <source>
        <dbReference type="PROSITE" id="PS50977"/>
    </source>
</evidence>
<dbReference type="AlphaFoldDB" id="A0A3N4G892"/>
<evidence type="ECO:0000256" key="2">
    <source>
        <dbReference type="ARBA" id="ARBA00023125"/>
    </source>
</evidence>
<dbReference type="GO" id="GO:0000976">
    <property type="term" value="F:transcription cis-regulatory region binding"/>
    <property type="evidence" value="ECO:0007669"/>
    <property type="project" value="TreeGrafter"/>
</dbReference>
<dbReference type="InterPro" id="IPR009057">
    <property type="entry name" value="Homeodomain-like_sf"/>
</dbReference>
<dbReference type="EMBL" id="RKMH01000011">
    <property type="protein sequence ID" value="RPA58545.1"/>
    <property type="molecule type" value="Genomic_DNA"/>
</dbReference>
<dbReference type="SUPFAM" id="SSF46689">
    <property type="entry name" value="Homeodomain-like"/>
    <property type="match status" value="1"/>
</dbReference>
<dbReference type="InterPro" id="IPR050109">
    <property type="entry name" value="HTH-type_TetR-like_transc_reg"/>
</dbReference>
<dbReference type="PANTHER" id="PTHR30055:SF234">
    <property type="entry name" value="HTH-TYPE TRANSCRIPTIONAL REGULATOR BETI"/>
    <property type="match status" value="1"/>
</dbReference>
<dbReference type="PANTHER" id="PTHR30055">
    <property type="entry name" value="HTH-TYPE TRANSCRIPTIONAL REGULATOR RUTR"/>
    <property type="match status" value="1"/>
</dbReference>
<keyword evidence="1" id="KW-0805">Transcription regulation</keyword>
<dbReference type="Proteomes" id="UP000267536">
    <property type="component" value="Unassembled WGS sequence"/>
</dbReference>
<proteinExistence type="predicted"/>